<dbReference type="RefSeq" id="WP_344830196.1">
    <property type="nucleotide sequence ID" value="NZ_BAAAUV010000009.1"/>
</dbReference>
<feature type="transmembrane region" description="Helical" evidence="7">
    <location>
        <begin position="117"/>
        <end position="137"/>
    </location>
</feature>
<keyword evidence="5 7" id="KW-0472">Membrane</keyword>
<dbReference type="EMBL" id="BAAAUV010000009">
    <property type="protein sequence ID" value="GAA3216956.1"/>
    <property type="molecule type" value="Genomic_DNA"/>
</dbReference>
<evidence type="ECO:0000313" key="9">
    <source>
        <dbReference type="Proteomes" id="UP001501237"/>
    </source>
</evidence>
<keyword evidence="3 7" id="KW-0812">Transmembrane</keyword>
<organism evidence="8 9">
    <name type="scientific">Actinocorallia longicatena</name>
    <dbReference type="NCBI Taxonomy" id="111803"/>
    <lineage>
        <taxon>Bacteria</taxon>
        <taxon>Bacillati</taxon>
        <taxon>Actinomycetota</taxon>
        <taxon>Actinomycetes</taxon>
        <taxon>Streptosporangiales</taxon>
        <taxon>Thermomonosporaceae</taxon>
        <taxon>Actinocorallia</taxon>
    </lineage>
</organism>
<evidence type="ECO:0000256" key="2">
    <source>
        <dbReference type="ARBA" id="ARBA00005268"/>
    </source>
</evidence>
<feature type="transmembrane region" description="Helical" evidence="7">
    <location>
        <begin position="210"/>
        <end position="236"/>
    </location>
</feature>
<feature type="region of interest" description="Disordered" evidence="6">
    <location>
        <begin position="241"/>
        <end position="262"/>
    </location>
</feature>
<evidence type="ECO:0000256" key="4">
    <source>
        <dbReference type="ARBA" id="ARBA00022989"/>
    </source>
</evidence>
<evidence type="ECO:0000256" key="6">
    <source>
        <dbReference type="SAM" id="MobiDB-lite"/>
    </source>
</evidence>
<evidence type="ECO:0000313" key="8">
    <source>
        <dbReference type="EMBL" id="GAA3216956.1"/>
    </source>
</evidence>
<comment type="similarity">
    <text evidence="2">Belongs to the UPF0014 family.</text>
</comment>
<gene>
    <name evidence="8" type="ORF">GCM10010468_39370</name>
</gene>
<keyword evidence="9" id="KW-1185">Reference proteome</keyword>
<proteinExistence type="inferred from homology"/>
<dbReference type="InterPro" id="IPR005226">
    <property type="entry name" value="UPF0014_fam"/>
</dbReference>
<feature type="transmembrane region" description="Helical" evidence="7">
    <location>
        <begin position="6"/>
        <end position="29"/>
    </location>
</feature>
<comment type="caution">
    <text evidence="8">The sequence shown here is derived from an EMBL/GenBank/DDBJ whole genome shotgun (WGS) entry which is preliminary data.</text>
</comment>
<dbReference type="Pfam" id="PF03649">
    <property type="entry name" value="UPF0014"/>
    <property type="match status" value="1"/>
</dbReference>
<dbReference type="PANTHER" id="PTHR30028">
    <property type="entry name" value="UPF0014 INNER MEMBRANE PROTEIN YBBM-RELATED"/>
    <property type="match status" value="1"/>
</dbReference>
<protein>
    <submittedName>
        <fullName evidence="8">ABC transporter permease</fullName>
    </submittedName>
</protein>
<evidence type="ECO:0000256" key="1">
    <source>
        <dbReference type="ARBA" id="ARBA00004141"/>
    </source>
</evidence>
<feature type="transmembrane region" description="Helical" evidence="7">
    <location>
        <begin position="89"/>
        <end position="111"/>
    </location>
</feature>
<feature type="compositionally biased region" description="Basic residues" evidence="6">
    <location>
        <begin position="247"/>
        <end position="262"/>
    </location>
</feature>
<keyword evidence="4 7" id="KW-1133">Transmembrane helix</keyword>
<comment type="subcellular location">
    <subcellularLocation>
        <location evidence="1">Membrane</location>
        <topology evidence="1">Multi-pass membrane protein</topology>
    </subcellularLocation>
</comment>
<feature type="transmembrane region" description="Helical" evidence="7">
    <location>
        <begin position="36"/>
        <end position="55"/>
    </location>
</feature>
<name>A0ABP6QBP1_9ACTN</name>
<evidence type="ECO:0000256" key="7">
    <source>
        <dbReference type="SAM" id="Phobius"/>
    </source>
</evidence>
<dbReference type="PANTHER" id="PTHR30028:SF0">
    <property type="entry name" value="PROTEIN ALUMINUM SENSITIVE 3"/>
    <property type="match status" value="1"/>
</dbReference>
<sequence length="262" mass="26465">MNGLFVVGPPLFVVTGLTLVAAAGVAAAARLGHGRAVLTAGVRAGVQLGLVSLVITHVATRSWATALFVVVMYAVAAHTASSRLDGARWAIVPLAGGSVPVVALLVGTGLVPPGGLTVIPVAGILVGGTMTATALCGRRCRDELRTRRGEVEAALALGFTARQAALEICRPAAATALIPALDQTRTVGLVTLPGAFVGMLLGGATPAQAAIVQLVVLVALLAAQSVAIALTIEFAIRPAPAGERNRPGRGRSPRPGRRSREV</sequence>
<accession>A0ABP6QBP1</accession>
<evidence type="ECO:0000256" key="5">
    <source>
        <dbReference type="ARBA" id="ARBA00023136"/>
    </source>
</evidence>
<reference evidence="9" key="1">
    <citation type="journal article" date="2019" name="Int. J. Syst. Evol. Microbiol.">
        <title>The Global Catalogue of Microorganisms (GCM) 10K type strain sequencing project: providing services to taxonomists for standard genome sequencing and annotation.</title>
        <authorList>
            <consortium name="The Broad Institute Genomics Platform"/>
            <consortium name="The Broad Institute Genome Sequencing Center for Infectious Disease"/>
            <person name="Wu L."/>
            <person name="Ma J."/>
        </authorList>
    </citation>
    <scope>NUCLEOTIDE SEQUENCE [LARGE SCALE GENOMIC DNA]</scope>
    <source>
        <strain evidence="9">JCM 9377</strain>
    </source>
</reference>
<dbReference type="Proteomes" id="UP001501237">
    <property type="component" value="Unassembled WGS sequence"/>
</dbReference>
<feature type="transmembrane region" description="Helical" evidence="7">
    <location>
        <begin position="186"/>
        <end position="204"/>
    </location>
</feature>
<feature type="transmembrane region" description="Helical" evidence="7">
    <location>
        <begin position="61"/>
        <end position="77"/>
    </location>
</feature>
<evidence type="ECO:0000256" key="3">
    <source>
        <dbReference type="ARBA" id="ARBA00022692"/>
    </source>
</evidence>